<dbReference type="InterPro" id="IPR002586">
    <property type="entry name" value="CobQ/CobB/MinD/ParA_Nub-bd_dom"/>
</dbReference>
<reference evidence="2 3" key="1">
    <citation type="submission" date="2018-06" db="EMBL/GenBank/DDBJ databases">
        <authorList>
            <consortium name="Pathogen Informatics"/>
            <person name="Doyle S."/>
        </authorList>
    </citation>
    <scope>NUCLEOTIDE SEQUENCE [LARGE SCALE GENOMIC DNA]</scope>
    <source>
        <strain evidence="2 3">NCTC13156</strain>
    </source>
</reference>
<dbReference type="AlphaFoldDB" id="A0A377Q200"/>
<dbReference type="InterPro" id="IPR027417">
    <property type="entry name" value="P-loop_NTPase"/>
</dbReference>
<evidence type="ECO:0000313" key="3">
    <source>
        <dbReference type="Proteomes" id="UP000255269"/>
    </source>
</evidence>
<dbReference type="Proteomes" id="UP000255269">
    <property type="component" value="Unassembled WGS sequence"/>
</dbReference>
<evidence type="ECO:0000313" key="2">
    <source>
        <dbReference type="EMBL" id="STQ88973.1"/>
    </source>
</evidence>
<dbReference type="Pfam" id="PF01656">
    <property type="entry name" value="CbiA"/>
    <property type="match status" value="1"/>
</dbReference>
<dbReference type="PANTHER" id="PTHR13696:SF96">
    <property type="entry name" value="COBQ_COBB_MIND_PARA NUCLEOTIDE BINDING DOMAIN-CONTAINING PROTEIN"/>
    <property type="match status" value="1"/>
</dbReference>
<evidence type="ECO:0000259" key="1">
    <source>
        <dbReference type="Pfam" id="PF01656"/>
    </source>
</evidence>
<dbReference type="RefSeq" id="WP_115057358.1">
    <property type="nucleotide sequence ID" value="NZ_UGJF01000002.1"/>
</dbReference>
<dbReference type="InterPro" id="IPR050678">
    <property type="entry name" value="DNA_Partitioning_ATPase"/>
</dbReference>
<organism evidence="2 3">
    <name type="scientific">Helicobacter pullorum</name>
    <dbReference type="NCBI Taxonomy" id="35818"/>
    <lineage>
        <taxon>Bacteria</taxon>
        <taxon>Pseudomonadati</taxon>
        <taxon>Campylobacterota</taxon>
        <taxon>Epsilonproteobacteria</taxon>
        <taxon>Campylobacterales</taxon>
        <taxon>Helicobacteraceae</taxon>
        <taxon>Helicobacter</taxon>
    </lineage>
</organism>
<proteinExistence type="predicted"/>
<dbReference type="PIRSF" id="PIRSF009320">
    <property type="entry name" value="Nuc_binding_HP_1000"/>
    <property type="match status" value="1"/>
</dbReference>
<dbReference type="CDD" id="cd02042">
    <property type="entry name" value="ParAB_family"/>
    <property type="match status" value="1"/>
</dbReference>
<dbReference type="SUPFAM" id="SSF52540">
    <property type="entry name" value="P-loop containing nucleoside triphosphate hydrolases"/>
    <property type="match status" value="1"/>
</dbReference>
<dbReference type="PANTHER" id="PTHR13696">
    <property type="entry name" value="P-LOOP CONTAINING NUCLEOSIDE TRIPHOSPHATE HYDROLASE"/>
    <property type="match status" value="1"/>
</dbReference>
<sequence>MVISFCNEKGGCGKSTLSILLSARLAEDGDEVLLIDADPQKSVNVFMEARNSNGLSPLFSSISKLGNTLKDEIRLMRNKFDCLIIDTGGRDTVEMRQSFLSSDVVIIPVIPSSLDENIMKYMIDIFHKSKDYNENLVGLILPSKITTNPFVQTKELQDFKGVFEETKKESGVENLFLMESYIADRKAYKDTIRMGKSLKEFGGVETAKQEFEKFFQELVKFALKK</sequence>
<dbReference type="EMBL" id="UGJF01000002">
    <property type="protein sequence ID" value="STQ88973.1"/>
    <property type="molecule type" value="Genomic_DNA"/>
</dbReference>
<gene>
    <name evidence="2" type="ORF">NCTC13156_01780</name>
</gene>
<feature type="domain" description="CobQ/CobB/MinD/ParA nucleotide binding" evidence="1">
    <location>
        <begin position="3"/>
        <end position="72"/>
    </location>
</feature>
<accession>A0A377Q200</accession>
<dbReference type="Gene3D" id="3.40.50.300">
    <property type="entry name" value="P-loop containing nucleotide triphosphate hydrolases"/>
    <property type="match status" value="1"/>
</dbReference>
<name>A0A377Q200_9HELI</name>
<protein>
    <submittedName>
        <fullName evidence="2">Partitioning protein ParA</fullName>
    </submittedName>
</protein>